<dbReference type="EMBL" id="JAUDFV010000156">
    <property type="protein sequence ID" value="KAL2714447.1"/>
    <property type="molecule type" value="Genomic_DNA"/>
</dbReference>
<dbReference type="Proteomes" id="UP001607302">
    <property type="component" value="Unassembled WGS sequence"/>
</dbReference>
<proteinExistence type="predicted"/>
<comment type="caution">
    <text evidence="1">The sequence shown here is derived from an EMBL/GenBank/DDBJ whole genome shotgun (WGS) entry which is preliminary data.</text>
</comment>
<dbReference type="AlphaFoldDB" id="A0ABD2A1V1"/>
<reference evidence="1 2" key="1">
    <citation type="journal article" date="2024" name="Ann. Entomol. Soc. Am.">
        <title>Genomic analyses of the southern and eastern yellowjacket wasps (Hymenoptera: Vespidae) reveal evolutionary signatures of social life.</title>
        <authorList>
            <person name="Catto M.A."/>
            <person name="Caine P.B."/>
            <person name="Orr S.E."/>
            <person name="Hunt B.G."/>
            <person name="Goodisman M.A.D."/>
        </authorList>
    </citation>
    <scope>NUCLEOTIDE SEQUENCE [LARGE SCALE GENOMIC DNA]</scope>
    <source>
        <strain evidence="1">233</strain>
        <tissue evidence="1">Head and thorax</tissue>
    </source>
</reference>
<gene>
    <name evidence="1" type="ORF">V1478_015632</name>
</gene>
<protein>
    <submittedName>
        <fullName evidence="1">Unconventional myosin-Va isoform X1</fullName>
    </submittedName>
</protein>
<keyword evidence="2" id="KW-1185">Reference proteome</keyword>
<organism evidence="1 2">
    <name type="scientific">Vespula squamosa</name>
    <name type="common">Southern yellow jacket</name>
    <name type="synonym">Wasp</name>
    <dbReference type="NCBI Taxonomy" id="30214"/>
    <lineage>
        <taxon>Eukaryota</taxon>
        <taxon>Metazoa</taxon>
        <taxon>Ecdysozoa</taxon>
        <taxon>Arthropoda</taxon>
        <taxon>Hexapoda</taxon>
        <taxon>Insecta</taxon>
        <taxon>Pterygota</taxon>
        <taxon>Neoptera</taxon>
        <taxon>Endopterygota</taxon>
        <taxon>Hymenoptera</taxon>
        <taxon>Apocrita</taxon>
        <taxon>Aculeata</taxon>
        <taxon>Vespoidea</taxon>
        <taxon>Vespidae</taxon>
        <taxon>Vespinae</taxon>
        <taxon>Vespula</taxon>
    </lineage>
</organism>
<sequence length="184" mass="21029">MGIRARSDNLVEKERTSERDVNVLANSARITNMCFGGLPRAGSRDWPANFEPGMGMLLPDETYEERSSFNSISNNTTEDLFDDIDEFEAAKALAVLQKCDDFLKRHGIRPEFFCRHRERLALQSWLLQKSKLSSGDLLFYSETSLKSWGFALLRTSESQYKEKFGLHLGFLSLLQKARLSLEAH</sequence>
<evidence type="ECO:0000313" key="1">
    <source>
        <dbReference type="EMBL" id="KAL2714447.1"/>
    </source>
</evidence>
<accession>A0ABD2A1V1</accession>
<name>A0ABD2A1V1_VESSQ</name>
<evidence type="ECO:0000313" key="2">
    <source>
        <dbReference type="Proteomes" id="UP001607302"/>
    </source>
</evidence>